<dbReference type="EMBL" id="CP074133">
    <property type="protein sequence ID" value="QUX21178.1"/>
    <property type="molecule type" value="Genomic_DNA"/>
</dbReference>
<organism evidence="2 3">
    <name type="scientific">Nocardiopsis changdeensis</name>
    <dbReference type="NCBI Taxonomy" id="2831969"/>
    <lineage>
        <taxon>Bacteria</taxon>
        <taxon>Bacillati</taxon>
        <taxon>Actinomycetota</taxon>
        <taxon>Actinomycetes</taxon>
        <taxon>Streptosporangiales</taxon>
        <taxon>Nocardiopsidaceae</taxon>
        <taxon>Nocardiopsis</taxon>
    </lineage>
</organism>
<evidence type="ECO:0000313" key="2">
    <source>
        <dbReference type="EMBL" id="QUX21178.1"/>
    </source>
</evidence>
<evidence type="ECO:0000313" key="3">
    <source>
        <dbReference type="Proteomes" id="UP000676079"/>
    </source>
</evidence>
<proteinExistence type="predicted"/>
<sequence>MTNGTDETVDRVRRFRAGAVERGLPPNAAERWVRSLRPAAYLADGGDGPVAARLGGRPRLPHGAPVPPHGFVASVDCALLRADATDPPLPADGHLLFFAVPDIDFTGRREDVVRYVPAGTATAELPAGEGRELFPGRELRTVAYGPSTQESGSFTRDQYGDPPPQDEYMRTYGLSEAWHAAGGDGHGGVDWRLQLGGHPLVPNIDPLEGLRGYDPDEEGSERTRTGGRDDWTLLATWRCGDDAPDEVGLDGLVVHWLVLRRDLAALRLDRVLTFVDMWAP</sequence>
<protein>
    <submittedName>
        <fullName evidence="2">DUF1963 domain-containing protein</fullName>
    </submittedName>
</protein>
<dbReference type="Gene3D" id="2.30.320.10">
    <property type="entry name" value="YwqG-like"/>
    <property type="match status" value="1"/>
</dbReference>
<dbReference type="InterPro" id="IPR015315">
    <property type="entry name" value="DUF1963"/>
</dbReference>
<dbReference type="InterPro" id="IPR035948">
    <property type="entry name" value="YwqG-like_sf"/>
</dbReference>
<reference evidence="2 3" key="1">
    <citation type="submission" date="2021-05" db="EMBL/GenBank/DDBJ databases">
        <title>Direct Submission.</title>
        <authorList>
            <person name="Li K."/>
            <person name="Gao J."/>
        </authorList>
    </citation>
    <scope>NUCLEOTIDE SEQUENCE [LARGE SCALE GENOMIC DNA]</scope>
    <source>
        <strain evidence="2 3">Mg02</strain>
    </source>
</reference>
<keyword evidence="3" id="KW-1185">Reference proteome</keyword>
<dbReference type="Pfam" id="PF09234">
    <property type="entry name" value="DUF1963"/>
    <property type="match status" value="1"/>
</dbReference>
<dbReference type="Proteomes" id="UP000676079">
    <property type="component" value="Chromosome"/>
</dbReference>
<evidence type="ECO:0000256" key="1">
    <source>
        <dbReference type="SAM" id="MobiDB-lite"/>
    </source>
</evidence>
<dbReference type="RefSeq" id="WP_220562400.1">
    <property type="nucleotide sequence ID" value="NZ_CP074133.1"/>
</dbReference>
<dbReference type="SUPFAM" id="SSF103032">
    <property type="entry name" value="Hypothetical protein YwqG"/>
    <property type="match status" value="1"/>
</dbReference>
<gene>
    <name evidence="2" type="ORF">KGD84_22410</name>
</gene>
<name>A0ABX8BK37_9ACTN</name>
<accession>A0ABX8BK37</accession>
<feature type="region of interest" description="Disordered" evidence="1">
    <location>
        <begin position="206"/>
        <end position="227"/>
    </location>
</feature>